<dbReference type="HAMAP" id="MF_00097">
    <property type="entry name" value="TMP_synthase"/>
    <property type="match status" value="1"/>
</dbReference>
<accession>A0A1H2JKY1</accession>
<evidence type="ECO:0000313" key="15">
    <source>
        <dbReference type="Proteomes" id="UP000199608"/>
    </source>
</evidence>
<dbReference type="PANTHER" id="PTHR20857">
    <property type="entry name" value="THIAMINE-PHOSPHATE PYROPHOSPHORYLASE"/>
    <property type="match status" value="1"/>
</dbReference>
<dbReference type="Proteomes" id="UP000199608">
    <property type="component" value="Unassembled WGS sequence"/>
</dbReference>
<proteinExistence type="inferred from homology"/>
<keyword evidence="3 10" id="KW-0808">Transferase</keyword>
<protein>
    <recommendedName>
        <fullName evidence="10">Thiamine-phosphate synthase</fullName>
        <shortName evidence="10">TP synthase</shortName>
        <shortName evidence="10">TPS</shortName>
        <ecNumber evidence="10">2.5.1.3</ecNumber>
    </recommendedName>
    <alternativeName>
        <fullName evidence="10">Thiamine-phosphate pyrophosphorylase</fullName>
        <shortName evidence="10">TMP pyrophosphorylase</shortName>
        <shortName evidence="10">TMP-PPase</shortName>
    </alternativeName>
</protein>
<evidence type="ECO:0000256" key="3">
    <source>
        <dbReference type="ARBA" id="ARBA00022679"/>
    </source>
</evidence>
<feature type="domain" description="Thiamine phosphate synthase/TenI" evidence="13">
    <location>
        <begin position="26"/>
        <end position="207"/>
    </location>
</feature>
<evidence type="ECO:0000256" key="5">
    <source>
        <dbReference type="ARBA" id="ARBA00022842"/>
    </source>
</evidence>
<sequence length="228" mass="25078">MTETKRLDTNINRSVKGSKQLPHGIYGILGEKFSLGLSNVQVARQMVDAGVDVLQYREKLTDKSLKQMYEECCEIRKITQDAGVPFIINDHADIALMVGADGIHQGQDDLPVKELRNIAPDMMIGCSTHSPEQAKKAIADGADYLGVGPIFATQTKEDVCDAVGFDYLEHVVKTHDIPFVAIGGIKRHNLKDILSRGVKTVCLVTEIIGAPNITKRIKEIKQILGEIK</sequence>
<dbReference type="GO" id="GO:0004789">
    <property type="term" value="F:thiamine-phosphate diphosphorylase activity"/>
    <property type="evidence" value="ECO:0007669"/>
    <property type="project" value="UniProtKB-UniRule"/>
</dbReference>
<dbReference type="RefSeq" id="WP_092237285.1">
    <property type="nucleotide sequence ID" value="NZ_FNLL01000013.1"/>
</dbReference>
<dbReference type="InterPro" id="IPR034291">
    <property type="entry name" value="TMP_synthase"/>
</dbReference>
<evidence type="ECO:0000256" key="2">
    <source>
        <dbReference type="ARBA" id="ARBA00005165"/>
    </source>
</evidence>
<feature type="binding site" evidence="10">
    <location>
        <position position="90"/>
    </location>
    <ligand>
        <name>Mg(2+)</name>
        <dbReference type="ChEBI" id="CHEBI:18420"/>
    </ligand>
</feature>
<evidence type="ECO:0000256" key="7">
    <source>
        <dbReference type="ARBA" id="ARBA00047334"/>
    </source>
</evidence>
<feature type="binding site" evidence="10">
    <location>
        <position position="109"/>
    </location>
    <ligand>
        <name>Mg(2+)</name>
        <dbReference type="ChEBI" id="CHEBI:18420"/>
    </ligand>
</feature>
<dbReference type="PANTHER" id="PTHR20857:SF15">
    <property type="entry name" value="THIAMINE-PHOSPHATE SYNTHASE"/>
    <property type="match status" value="1"/>
</dbReference>
<dbReference type="GO" id="GO:0009228">
    <property type="term" value="P:thiamine biosynthetic process"/>
    <property type="evidence" value="ECO:0007669"/>
    <property type="project" value="UniProtKB-KW"/>
</dbReference>
<feature type="binding site" evidence="10">
    <location>
        <position position="89"/>
    </location>
    <ligand>
        <name>4-amino-2-methyl-5-(diphosphooxymethyl)pyrimidine</name>
        <dbReference type="ChEBI" id="CHEBI:57841"/>
    </ligand>
</feature>
<dbReference type="InterPro" id="IPR013785">
    <property type="entry name" value="Aldolase_TIM"/>
</dbReference>
<evidence type="ECO:0000259" key="13">
    <source>
        <dbReference type="Pfam" id="PF02581"/>
    </source>
</evidence>
<evidence type="ECO:0000313" key="14">
    <source>
        <dbReference type="EMBL" id="SDU56796.1"/>
    </source>
</evidence>
<comment type="function">
    <text evidence="1 10">Condenses 4-methyl-5-(beta-hydroxyethyl)thiazole monophosphate (THZ-P) and 2-methyl-4-amino-5-hydroxymethyl pyrimidine pyrophosphate (HMP-PP) to form thiamine monophosphate (TMP).</text>
</comment>
<feature type="binding site" evidence="10">
    <location>
        <position position="127"/>
    </location>
    <ligand>
        <name>4-amino-2-methyl-5-(diphosphooxymethyl)pyrimidine</name>
        <dbReference type="ChEBI" id="CHEBI:57841"/>
    </ligand>
</feature>
<feature type="binding site" evidence="10">
    <location>
        <begin position="153"/>
        <end position="155"/>
    </location>
    <ligand>
        <name>2-[(2R,5Z)-2-carboxy-4-methylthiazol-5(2H)-ylidene]ethyl phosphate</name>
        <dbReference type="ChEBI" id="CHEBI:62899"/>
    </ligand>
</feature>
<comment type="pathway">
    <text evidence="2 10 12">Cofactor biosynthesis; thiamine diphosphate biosynthesis; thiamine phosphate from 4-amino-2-methyl-5-diphosphomethylpyrimidine and 4-methyl-5-(2-phosphoethyl)-thiazole: step 1/1.</text>
</comment>
<dbReference type="NCBIfam" id="TIGR00693">
    <property type="entry name" value="thiE"/>
    <property type="match status" value="1"/>
</dbReference>
<organism evidence="14 15">
    <name type="scientific">Desulfobacula phenolica</name>
    <dbReference type="NCBI Taxonomy" id="90732"/>
    <lineage>
        <taxon>Bacteria</taxon>
        <taxon>Pseudomonadati</taxon>
        <taxon>Thermodesulfobacteriota</taxon>
        <taxon>Desulfobacteria</taxon>
        <taxon>Desulfobacterales</taxon>
        <taxon>Desulfobacteraceae</taxon>
        <taxon>Desulfobacula</taxon>
    </lineage>
</organism>
<dbReference type="GO" id="GO:0000287">
    <property type="term" value="F:magnesium ion binding"/>
    <property type="evidence" value="ECO:0007669"/>
    <property type="project" value="UniProtKB-UniRule"/>
</dbReference>
<gene>
    <name evidence="10" type="primary">thiE</name>
    <name evidence="14" type="ORF">SAMN04487931_11337</name>
</gene>
<dbReference type="AlphaFoldDB" id="A0A1H2JKY1"/>
<evidence type="ECO:0000256" key="4">
    <source>
        <dbReference type="ARBA" id="ARBA00022723"/>
    </source>
</evidence>
<dbReference type="EMBL" id="FNLL01000013">
    <property type="protein sequence ID" value="SDU56796.1"/>
    <property type="molecule type" value="Genomic_DNA"/>
</dbReference>
<dbReference type="FunFam" id="3.20.20.70:FF:000096">
    <property type="entry name" value="Thiamine-phosphate synthase"/>
    <property type="match status" value="1"/>
</dbReference>
<dbReference type="InterPro" id="IPR036206">
    <property type="entry name" value="ThiamineP_synth_sf"/>
</dbReference>
<evidence type="ECO:0000256" key="8">
    <source>
        <dbReference type="ARBA" id="ARBA00047851"/>
    </source>
</evidence>
<evidence type="ECO:0000256" key="6">
    <source>
        <dbReference type="ARBA" id="ARBA00022977"/>
    </source>
</evidence>
<evidence type="ECO:0000256" key="12">
    <source>
        <dbReference type="RuleBase" id="RU004253"/>
    </source>
</evidence>
<evidence type="ECO:0000256" key="11">
    <source>
        <dbReference type="RuleBase" id="RU003826"/>
    </source>
</evidence>
<dbReference type="Gene3D" id="3.20.20.70">
    <property type="entry name" value="Aldolase class I"/>
    <property type="match status" value="1"/>
</dbReference>
<reference evidence="15" key="1">
    <citation type="submission" date="2016-10" db="EMBL/GenBank/DDBJ databases">
        <authorList>
            <person name="Varghese N."/>
            <person name="Submissions S."/>
        </authorList>
    </citation>
    <scope>NUCLEOTIDE SEQUENCE [LARGE SCALE GENOMIC DNA]</scope>
    <source>
        <strain evidence="15">DSM 3384</strain>
    </source>
</reference>
<keyword evidence="15" id="KW-1185">Reference proteome</keyword>
<feature type="binding site" evidence="10">
    <location>
        <position position="184"/>
    </location>
    <ligand>
        <name>2-[(2R,5Z)-2-carboxy-4-methylthiazol-5(2H)-ylidene]ethyl phosphate</name>
        <dbReference type="ChEBI" id="CHEBI:62899"/>
    </ligand>
</feature>
<comment type="catalytic activity">
    <reaction evidence="9 10 11">
        <text>2-[(2R,5Z)-2-carboxy-4-methylthiazol-5(2H)-ylidene]ethyl phosphate + 4-amino-2-methyl-5-(diphosphooxymethyl)pyrimidine + 2 H(+) = thiamine phosphate + CO2 + diphosphate</text>
        <dbReference type="Rhea" id="RHEA:47844"/>
        <dbReference type="ChEBI" id="CHEBI:15378"/>
        <dbReference type="ChEBI" id="CHEBI:16526"/>
        <dbReference type="ChEBI" id="CHEBI:33019"/>
        <dbReference type="ChEBI" id="CHEBI:37575"/>
        <dbReference type="ChEBI" id="CHEBI:57841"/>
        <dbReference type="ChEBI" id="CHEBI:62899"/>
        <dbReference type="EC" id="2.5.1.3"/>
    </reaction>
</comment>
<feature type="binding site" evidence="10">
    <location>
        <begin position="55"/>
        <end position="59"/>
    </location>
    <ligand>
        <name>4-amino-2-methyl-5-(diphosphooxymethyl)pyrimidine</name>
        <dbReference type="ChEBI" id="CHEBI:57841"/>
    </ligand>
</feature>
<dbReference type="Pfam" id="PF02581">
    <property type="entry name" value="TMP-TENI"/>
    <property type="match status" value="1"/>
</dbReference>
<dbReference type="UniPathway" id="UPA00060">
    <property type="reaction ID" value="UER00141"/>
</dbReference>
<dbReference type="CDD" id="cd00564">
    <property type="entry name" value="TMP_TenI"/>
    <property type="match status" value="1"/>
</dbReference>
<feature type="binding site" evidence="10">
    <location>
        <position position="156"/>
    </location>
    <ligand>
        <name>4-amino-2-methyl-5-(diphosphooxymethyl)pyrimidine</name>
        <dbReference type="ChEBI" id="CHEBI:57841"/>
    </ligand>
</feature>
<dbReference type="InterPro" id="IPR022998">
    <property type="entry name" value="ThiamineP_synth_TenI"/>
</dbReference>
<name>A0A1H2JKY1_9BACT</name>
<evidence type="ECO:0000256" key="1">
    <source>
        <dbReference type="ARBA" id="ARBA00003814"/>
    </source>
</evidence>
<comment type="similarity">
    <text evidence="10 11">Belongs to the thiamine-phosphate synthase family.</text>
</comment>
<feature type="binding site" evidence="10">
    <location>
        <begin position="204"/>
        <end position="205"/>
    </location>
    <ligand>
        <name>2-[(2R,5Z)-2-carboxy-4-methylthiazol-5(2H)-ylidene]ethyl phosphate</name>
        <dbReference type="ChEBI" id="CHEBI:62899"/>
    </ligand>
</feature>
<keyword evidence="4 10" id="KW-0479">Metal-binding</keyword>
<comment type="cofactor">
    <cofactor evidence="10">
        <name>Mg(2+)</name>
        <dbReference type="ChEBI" id="CHEBI:18420"/>
    </cofactor>
    <text evidence="10">Binds 1 Mg(2+) ion per subunit.</text>
</comment>
<comment type="catalytic activity">
    <reaction evidence="7 10 11">
        <text>4-methyl-5-(2-phosphooxyethyl)-thiazole + 4-amino-2-methyl-5-(diphosphooxymethyl)pyrimidine + H(+) = thiamine phosphate + diphosphate</text>
        <dbReference type="Rhea" id="RHEA:22328"/>
        <dbReference type="ChEBI" id="CHEBI:15378"/>
        <dbReference type="ChEBI" id="CHEBI:33019"/>
        <dbReference type="ChEBI" id="CHEBI:37575"/>
        <dbReference type="ChEBI" id="CHEBI:57841"/>
        <dbReference type="ChEBI" id="CHEBI:58296"/>
        <dbReference type="EC" id="2.5.1.3"/>
    </reaction>
</comment>
<evidence type="ECO:0000256" key="10">
    <source>
        <dbReference type="HAMAP-Rule" id="MF_00097"/>
    </source>
</evidence>
<evidence type="ECO:0000256" key="9">
    <source>
        <dbReference type="ARBA" id="ARBA00047883"/>
    </source>
</evidence>
<comment type="catalytic activity">
    <reaction evidence="8 10 11">
        <text>2-(2-carboxy-4-methylthiazol-5-yl)ethyl phosphate + 4-amino-2-methyl-5-(diphosphooxymethyl)pyrimidine + 2 H(+) = thiamine phosphate + CO2 + diphosphate</text>
        <dbReference type="Rhea" id="RHEA:47848"/>
        <dbReference type="ChEBI" id="CHEBI:15378"/>
        <dbReference type="ChEBI" id="CHEBI:16526"/>
        <dbReference type="ChEBI" id="CHEBI:33019"/>
        <dbReference type="ChEBI" id="CHEBI:37575"/>
        <dbReference type="ChEBI" id="CHEBI:57841"/>
        <dbReference type="ChEBI" id="CHEBI:62890"/>
        <dbReference type="EC" id="2.5.1.3"/>
    </reaction>
</comment>
<dbReference type="EC" id="2.5.1.3" evidence="10"/>
<dbReference type="SUPFAM" id="SSF51391">
    <property type="entry name" value="Thiamin phosphate synthase"/>
    <property type="match status" value="1"/>
</dbReference>
<dbReference type="GO" id="GO:0005737">
    <property type="term" value="C:cytoplasm"/>
    <property type="evidence" value="ECO:0007669"/>
    <property type="project" value="TreeGrafter"/>
</dbReference>
<keyword evidence="5 10" id="KW-0460">Magnesium</keyword>
<keyword evidence="6 10" id="KW-0784">Thiamine biosynthesis</keyword>
<dbReference type="GO" id="GO:0009229">
    <property type="term" value="P:thiamine diphosphate biosynthetic process"/>
    <property type="evidence" value="ECO:0007669"/>
    <property type="project" value="UniProtKB-UniRule"/>
</dbReference>